<comment type="caution">
    <text evidence="1">The sequence shown here is derived from an EMBL/GenBank/DDBJ whole genome shotgun (WGS) entry which is preliminary data.</text>
</comment>
<reference evidence="1 2" key="1">
    <citation type="submission" date="2024-07" db="EMBL/GenBank/DDBJ databases">
        <title>Section-level genome sequencing and comparative genomics of Aspergillus sections Usti and Cavernicolus.</title>
        <authorList>
            <consortium name="Lawrence Berkeley National Laboratory"/>
            <person name="Nybo J.L."/>
            <person name="Vesth T.C."/>
            <person name="Theobald S."/>
            <person name="Frisvad J.C."/>
            <person name="Larsen T.O."/>
            <person name="Kjaerboelling I."/>
            <person name="Rothschild-Mancinelli K."/>
            <person name="Lyhne E.K."/>
            <person name="Kogle M.E."/>
            <person name="Barry K."/>
            <person name="Clum A."/>
            <person name="Na H."/>
            <person name="Ledsgaard L."/>
            <person name="Lin J."/>
            <person name="Lipzen A."/>
            <person name="Kuo A."/>
            <person name="Riley R."/>
            <person name="Mondo S."/>
            <person name="LaButti K."/>
            <person name="Haridas S."/>
            <person name="Pangalinan J."/>
            <person name="Salamov A.A."/>
            <person name="Simmons B.A."/>
            <person name="Magnuson J.K."/>
            <person name="Chen J."/>
            <person name="Drula E."/>
            <person name="Henrissat B."/>
            <person name="Wiebenga A."/>
            <person name="Lubbers R.J."/>
            <person name="Gomes A.C."/>
            <person name="Makela M.R."/>
            <person name="Stajich J."/>
            <person name="Grigoriev I.V."/>
            <person name="Mortensen U.H."/>
            <person name="De vries R.P."/>
            <person name="Baker S.E."/>
            <person name="Andersen M.R."/>
        </authorList>
    </citation>
    <scope>NUCLEOTIDE SEQUENCE [LARGE SCALE GENOMIC DNA]</scope>
    <source>
        <strain evidence="1 2">CBS 600.67</strain>
    </source>
</reference>
<protein>
    <submittedName>
        <fullName evidence="1">Uncharacterized protein</fullName>
    </submittedName>
</protein>
<dbReference type="EMBL" id="JBFXLS010000011">
    <property type="protein sequence ID" value="KAL2830887.1"/>
    <property type="molecule type" value="Genomic_DNA"/>
</dbReference>
<keyword evidence="2" id="KW-1185">Reference proteome</keyword>
<evidence type="ECO:0000313" key="2">
    <source>
        <dbReference type="Proteomes" id="UP001610335"/>
    </source>
</evidence>
<gene>
    <name evidence="1" type="ORF">BDW59DRAFT_158322</name>
</gene>
<evidence type="ECO:0000313" key="1">
    <source>
        <dbReference type="EMBL" id="KAL2830887.1"/>
    </source>
</evidence>
<sequence>MTLLLSEDKKDQDVAMRLIRYGANYGRSWIGNHGKHSNNFFGMTHLPSLLKLIDAAETRVQVLLELCRAYPSISDAFIIRYLKDDKSWGYVSPVQVMKEKPRSNKRRKFEADPARGFSELEPPYDENWYFTSPSHSPHVMAMDRVVLAEELQISDSTFDYLHDDPDERTFVSFDLQMGCYDLAALFVRKDSRSRDDRFSDTVPIELVNDLLQSDSPEISETHLPQTRVSIRVIKDPIYNWKWTRQYIDLIETKGLVPVYRNKRGKVEGDSQDEAQEETLLYQYHMNVGLAFAIILQFETGTISVHPDDLKDVIAISCGNSLFIARSLLQDPIHSLRSNQCAVVHAIGNVSKPGVALMHSPAGVEIREHDIDRWHVVSHSQFDGSRSDGVQFESTSLHMSFTGGKGPVSVGPSGFRGMDAYYLETKVSLYDGGEWVADLDILKALERSRSWASHLEESKEACSHDASFTHSGMRLVAIDCWEEILSPPPAALILRPGPSWMARLAGLSIGSSKRYKCVSLPTDETF</sequence>
<proteinExistence type="predicted"/>
<accession>A0ABR4ISY8</accession>
<dbReference type="Proteomes" id="UP001610335">
    <property type="component" value="Unassembled WGS sequence"/>
</dbReference>
<organism evidence="1 2">
    <name type="scientific">Aspergillus cavernicola</name>
    <dbReference type="NCBI Taxonomy" id="176166"/>
    <lineage>
        <taxon>Eukaryota</taxon>
        <taxon>Fungi</taxon>
        <taxon>Dikarya</taxon>
        <taxon>Ascomycota</taxon>
        <taxon>Pezizomycotina</taxon>
        <taxon>Eurotiomycetes</taxon>
        <taxon>Eurotiomycetidae</taxon>
        <taxon>Eurotiales</taxon>
        <taxon>Aspergillaceae</taxon>
        <taxon>Aspergillus</taxon>
        <taxon>Aspergillus subgen. Nidulantes</taxon>
    </lineage>
</organism>
<name>A0ABR4ISY8_9EURO</name>